<dbReference type="InterPro" id="IPR003661">
    <property type="entry name" value="HisK_dim/P_dom"/>
</dbReference>
<feature type="modified residue" description="4-aspartylphosphate" evidence="8">
    <location>
        <position position="867"/>
    </location>
</feature>
<evidence type="ECO:0000256" key="4">
    <source>
        <dbReference type="ARBA" id="ARBA00022553"/>
    </source>
</evidence>
<evidence type="ECO:0000313" key="13">
    <source>
        <dbReference type="Proteomes" id="UP001369736"/>
    </source>
</evidence>
<feature type="active site" evidence="7">
    <location>
        <position position="19"/>
    </location>
</feature>
<dbReference type="CDD" id="cd00075">
    <property type="entry name" value="HATPase"/>
    <property type="match status" value="1"/>
</dbReference>
<feature type="domain" description="CheB-type methylesterase" evidence="11">
    <location>
        <begin position="9"/>
        <end position="188"/>
    </location>
</feature>
<gene>
    <name evidence="12" type="ORF">WCD58_21685</name>
</gene>
<dbReference type="Pfam" id="PF01339">
    <property type="entry name" value="CheB_methylest"/>
    <property type="match status" value="1"/>
</dbReference>
<dbReference type="SUPFAM" id="SSF47384">
    <property type="entry name" value="Homodimeric domain of signal transducing histidine kinase"/>
    <property type="match status" value="1"/>
</dbReference>
<dbReference type="SUPFAM" id="SSF52172">
    <property type="entry name" value="CheY-like"/>
    <property type="match status" value="1"/>
</dbReference>
<evidence type="ECO:0000259" key="11">
    <source>
        <dbReference type="PROSITE" id="PS50122"/>
    </source>
</evidence>
<protein>
    <recommendedName>
        <fullName evidence="3">histidine kinase</fullName>
        <ecNumber evidence="3">2.7.13.3</ecNumber>
    </recommendedName>
</protein>
<dbReference type="RefSeq" id="WP_337705145.1">
    <property type="nucleotide sequence ID" value="NZ_JBBEGM010000009.1"/>
</dbReference>
<dbReference type="Gene3D" id="3.30.450.20">
    <property type="entry name" value="PAS domain"/>
    <property type="match status" value="1"/>
</dbReference>
<dbReference type="Pfam" id="PF01590">
    <property type="entry name" value="GAF"/>
    <property type="match status" value="1"/>
</dbReference>
<dbReference type="Proteomes" id="UP001369736">
    <property type="component" value="Unassembled WGS sequence"/>
</dbReference>
<name>A0ABU8M900_9PSEU</name>
<dbReference type="PROSITE" id="PS50122">
    <property type="entry name" value="CHEB"/>
    <property type="match status" value="1"/>
</dbReference>
<dbReference type="InterPro" id="IPR036890">
    <property type="entry name" value="HATPase_C_sf"/>
</dbReference>
<dbReference type="InterPro" id="IPR035909">
    <property type="entry name" value="CheB_C"/>
</dbReference>
<dbReference type="PANTHER" id="PTHR43547">
    <property type="entry name" value="TWO-COMPONENT HISTIDINE KINASE"/>
    <property type="match status" value="1"/>
</dbReference>
<dbReference type="PROSITE" id="PS50109">
    <property type="entry name" value="HIS_KIN"/>
    <property type="match status" value="1"/>
</dbReference>
<dbReference type="CDD" id="cd00082">
    <property type="entry name" value="HisKA"/>
    <property type="match status" value="1"/>
</dbReference>
<evidence type="ECO:0000256" key="8">
    <source>
        <dbReference type="PROSITE-ProRule" id="PRU00169"/>
    </source>
</evidence>
<dbReference type="InterPro" id="IPR001789">
    <property type="entry name" value="Sig_transdc_resp-reg_receiver"/>
</dbReference>
<dbReference type="InterPro" id="IPR011006">
    <property type="entry name" value="CheY-like_superfamily"/>
</dbReference>
<dbReference type="InterPro" id="IPR003594">
    <property type="entry name" value="HATPase_dom"/>
</dbReference>
<organism evidence="12 13">
    <name type="scientific">Actinomycetospora flava</name>
    <dbReference type="NCBI Taxonomy" id="3129232"/>
    <lineage>
        <taxon>Bacteria</taxon>
        <taxon>Bacillati</taxon>
        <taxon>Actinomycetota</taxon>
        <taxon>Actinomycetes</taxon>
        <taxon>Pseudonocardiales</taxon>
        <taxon>Pseudonocardiaceae</taxon>
        <taxon>Actinomycetospora</taxon>
    </lineage>
</organism>
<dbReference type="EMBL" id="JBBEGM010000009">
    <property type="protein sequence ID" value="MEJ2863784.1"/>
    <property type="molecule type" value="Genomic_DNA"/>
</dbReference>
<keyword evidence="4 8" id="KW-0597">Phosphoprotein</keyword>
<proteinExistence type="predicted"/>
<dbReference type="EC" id="2.7.13.3" evidence="3"/>
<evidence type="ECO:0000256" key="6">
    <source>
        <dbReference type="ARBA" id="ARBA00023012"/>
    </source>
</evidence>
<keyword evidence="5" id="KW-0808">Transferase</keyword>
<evidence type="ECO:0000259" key="10">
    <source>
        <dbReference type="PROSITE" id="PS50110"/>
    </source>
</evidence>
<dbReference type="SMART" id="SM00388">
    <property type="entry name" value="HisKA"/>
    <property type="match status" value="1"/>
</dbReference>
<evidence type="ECO:0000256" key="7">
    <source>
        <dbReference type="PROSITE-ProRule" id="PRU00050"/>
    </source>
</evidence>
<dbReference type="Gene3D" id="3.30.565.10">
    <property type="entry name" value="Histidine kinase-like ATPase, C-terminal domain"/>
    <property type="match status" value="1"/>
</dbReference>
<evidence type="ECO:0000313" key="12">
    <source>
        <dbReference type="EMBL" id="MEJ2863784.1"/>
    </source>
</evidence>
<dbReference type="InterPro" id="IPR004358">
    <property type="entry name" value="Sig_transdc_His_kin-like_C"/>
</dbReference>
<comment type="catalytic activity">
    <reaction evidence="1">
        <text>ATP + protein L-histidine = ADP + protein N-phospho-L-histidine.</text>
        <dbReference type="EC" id="2.7.13.3"/>
    </reaction>
</comment>
<dbReference type="Pfam" id="PF00072">
    <property type="entry name" value="Response_reg"/>
    <property type="match status" value="1"/>
</dbReference>
<dbReference type="Gene3D" id="1.10.287.130">
    <property type="match status" value="1"/>
</dbReference>
<dbReference type="InterPro" id="IPR036097">
    <property type="entry name" value="HisK_dim/P_sf"/>
</dbReference>
<dbReference type="SMART" id="SM00387">
    <property type="entry name" value="HATPase_c"/>
    <property type="match status" value="1"/>
</dbReference>
<dbReference type="SUPFAM" id="SSF55874">
    <property type="entry name" value="ATPase domain of HSP90 chaperone/DNA topoisomerase II/histidine kinase"/>
    <property type="match status" value="1"/>
</dbReference>
<evidence type="ECO:0000259" key="9">
    <source>
        <dbReference type="PROSITE" id="PS50109"/>
    </source>
</evidence>
<evidence type="ECO:0000256" key="3">
    <source>
        <dbReference type="ARBA" id="ARBA00012438"/>
    </source>
</evidence>
<dbReference type="Pfam" id="PF00512">
    <property type="entry name" value="HisKA"/>
    <property type="match status" value="1"/>
</dbReference>
<dbReference type="InterPro" id="IPR000673">
    <property type="entry name" value="Sig_transdc_resp-reg_Me-estase"/>
</dbReference>
<dbReference type="Gene3D" id="3.40.50.2300">
    <property type="match status" value="1"/>
</dbReference>
<keyword evidence="5" id="KW-0418">Kinase</keyword>
<keyword evidence="13" id="KW-1185">Reference proteome</keyword>
<reference evidence="12 13" key="1">
    <citation type="submission" date="2024-03" db="EMBL/GenBank/DDBJ databases">
        <title>Actinomycetospora sp. OC33-EN07, a novel actinomycete isolated from wild orchid (Aerides multiflora).</title>
        <authorList>
            <person name="Suriyachadkun C."/>
        </authorList>
    </citation>
    <scope>NUCLEOTIDE SEQUENCE [LARGE SCALE GENOMIC DNA]</scope>
    <source>
        <strain evidence="12 13">OC33-EN07</strain>
    </source>
</reference>
<dbReference type="InterPro" id="IPR005467">
    <property type="entry name" value="His_kinase_dom"/>
</dbReference>
<dbReference type="PROSITE" id="PS50110">
    <property type="entry name" value="RESPONSE_REGULATORY"/>
    <property type="match status" value="1"/>
</dbReference>
<dbReference type="SUPFAM" id="SSF55781">
    <property type="entry name" value="GAF domain-like"/>
    <property type="match status" value="1"/>
</dbReference>
<dbReference type="SUPFAM" id="SSF52738">
    <property type="entry name" value="Methylesterase CheB, C-terminal domain"/>
    <property type="match status" value="1"/>
</dbReference>
<keyword evidence="6" id="KW-0902">Two-component regulatory system</keyword>
<evidence type="ECO:0000256" key="5">
    <source>
        <dbReference type="ARBA" id="ARBA00022777"/>
    </source>
</evidence>
<evidence type="ECO:0000256" key="1">
    <source>
        <dbReference type="ARBA" id="ARBA00000085"/>
    </source>
</evidence>
<dbReference type="SMART" id="SM00448">
    <property type="entry name" value="REC"/>
    <property type="match status" value="1"/>
</dbReference>
<comment type="subcellular location">
    <subcellularLocation>
        <location evidence="2">Cell membrane</location>
    </subcellularLocation>
</comment>
<keyword evidence="7" id="KW-0145">Chemotaxis</keyword>
<sequence>MGGSAADRPLAGVVVLVASAGGFDAIIRVLLGLPADAGVPVVVAQHLSGPHEKFVGVLSRRVGRVCAWAEDGDVVADDRVTACPPGSVLEVLPDGTCSVRPLDGAAGHHRFDVLLSSVAESFGAGAVAAVLSGMGSDGTAGARAVRAAGGVVLVQDEDTAEHFSMPGSVVDAGVADRVLPVDEIGAVIGNLAGGFGLPPSRAELDAVRTVLAGAGEVARLARGTDWEATPFGAVSGWPPALRTTVRLVLGSPLAMCLWWGPDRARLPNDAYRALMGADDTGLGQPGDVPDVLDEDVERRVRAGESVEVREVRQPVTRGGGTEDASFDLAVVPVEDAGTVPGILATVVERTAEVLADRRLRALHELTERTADADGWHETFERAIGVLAGHAEDVPFALGYRIDHVGAVARLVAGTGAAGVLAPPRMPLGERWGWPLAHAESTGEPVLVEDVGARFADAGRDGDPPCRRALVLPLPHTDGEAGALVLGLPPRHDARHEEFLRLVGAAVALRLGEARTREKDRERAERLAALERARTSFFADVSHEFRTPLTLVLAPVEDGLARPDLPDDLRADLELARRHARRLLRLVGTLLDSAHVRAGRLRARFEPADLAALTAEIVAVFREAADRGGVALRVDAAPLPAPVWLDPQLWERILAHLLSNALKHTFEGAIDVRVRALPHHAEVQVADTGVGIPRTDLPLVFQRFHRVATTAARSHDGAGIGLSLTEELVRRHRGRIRVRSEEKVGTTVTVWLPMGSRPEMEHTVEERSDHPLDVAEALAEEAAAWAPVDGDRTLHDVTLLDEPPGAAGDPVRSSRVPGARVLVAEDHPDLRRYLHRLLAATWDVRTVEGAAEVLEAAREHRPDVVLADVTAPPDGPALVRRLRADPQLRATPIVLLTTDPSADAGADDHLVTPFSGRELVARLGAQIELARLRHRGAEGAGGAR</sequence>
<feature type="active site" evidence="7">
    <location>
        <position position="46"/>
    </location>
</feature>
<keyword evidence="7" id="KW-0378">Hydrolase</keyword>
<comment type="caution">
    <text evidence="12">The sequence shown here is derived from an EMBL/GenBank/DDBJ whole genome shotgun (WGS) entry which is preliminary data.</text>
</comment>
<feature type="active site" evidence="7">
    <location>
        <position position="137"/>
    </location>
</feature>
<dbReference type="Gene3D" id="3.40.50.180">
    <property type="entry name" value="Methylesterase CheB, C-terminal domain"/>
    <property type="match status" value="1"/>
</dbReference>
<dbReference type="InterPro" id="IPR003018">
    <property type="entry name" value="GAF"/>
</dbReference>
<dbReference type="Pfam" id="PF02518">
    <property type="entry name" value="HATPase_c"/>
    <property type="match status" value="1"/>
</dbReference>
<dbReference type="PANTHER" id="PTHR43547:SF2">
    <property type="entry name" value="HYBRID SIGNAL TRANSDUCTION HISTIDINE KINASE C"/>
    <property type="match status" value="1"/>
</dbReference>
<feature type="domain" description="Histidine kinase" evidence="9">
    <location>
        <begin position="539"/>
        <end position="755"/>
    </location>
</feature>
<feature type="domain" description="Response regulatory" evidence="10">
    <location>
        <begin position="819"/>
        <end position="926"/>
    </location>
</feature>
<dbReference type="PRINTS" id="PR00344">
    <property type="entry name" value="BCTRLSENSOR"/>
</dbReference>
<evidence type="ECO:0000256" key="2">
    <source>
        <dbReference type="ARBA" id="ARBA00004236"/>
    </source>
</evidence>
<accession>A0ABU8M900</accession>